<dbReference type="PANTHER" id="PTHR14119">
    <property type="entry name" value="HYDROLASE"/>
    <property type="match status" value="1"/>
</dbReference>
<name>A0ABN9H4F9_9NEOB</name>
<dbReference type="PANTHER" id="PTHR14119:SF3">
    <property type="entry name" value="ISOCHORISMATASE DOMAIN-CONTAINING PROTEIN 2"/>
    <property type="match status" value="1"/>
</dbReference>
<proteinExistence type="predicted"/>
<accession>A0ABN9H4F9</accession>
<comment type="caution">
    <text evidence="1">The sequence shown here is derived from an EMBL/GenBank/DDBJ whole genome shotgun (WGS) entry which is preliminary data.</text>
</comment>
<dbReference type="InterPro" id="IPR050993">
    <property type="entry name" value="Isochorismatase_domain"/>
</dbReference>
<evidence type="ECO:0000313" key="1">
    <source>
        <dbReference type="EMBL" id="CAI9616587.1"/>
    </source>
</evidence>
<dbReference type="SUPFAM" id="SSF52499">
    <property type="entry name" value="Isochorismatase-like hydrolases"/>
    <property type="match status" value="1"/>
</dbReference>
<evidence type="ECO:0000313" key="2">
    <source>
        <dbReference type="Proteomes" id="UP001162483"/>
    </source>
</evidence>
<keyword evidence="2" id="KW-1185">Reference proteome</keyword>
<organism evidence="1 2">
    <name type="scientific">Staurois parvus</name>
    <dbReference type="NCBI Taxonomy" id="386267"/>
    <lineage>
        <taxon>Eukaryota</taxon>
        <taxon>Metazoa</taxon>
        <taxon>Chordata</taxon>
        <taxon>Craniata</taxon>
        <taxon>Vertebrata</taxon>
        <taxon>Euteleostomi</taxon>
        <taxon>Amphibia</taxon>
        <taxon>Batrachia</taxon>
        <taxon>Anura</taxon>
        <taxon>Neobatrachia</taxon>
        <taxon>Ranoidea</taxon>
        <taxon>Ranidae</taxon>
        <taxon>Staurois</taxon>
    </lineage>
</organism>
<gene>
    <name evidence="1" type="ORF">SPARVUS_LOCUS15405295</name>
</gene>
<dbReference type="Proteomes" id="UP001162483">
    <property type="component" value="Unassembled WGS sequence"/>
</dbReference>
<dbReference type="InterPro" id="IPR036380">
    <property type="entry name" value="Isochorismatase-like_sf"/>
</dbReference>
<dbReference type="EMBL" id="CATNWA010020083">
    <property type="protein sequence ID" value="CAI9616587.1"/>
    <property type="molecule type" value="Genomic_DNA"/>
</dbReference>
<reference evidence="1" key="1">
    <citation type="submission" date="2023-05" db="EMBL/GenBank/DDBJ databases">
        <authorList>
            <person name="Stuckert A."/>
        </authorList>
    </citation>
    <scope>NUCLEOTIDE SEQUENCE</scope>
</reference>
<sequence>MASRNTPKTCFTILIPEVETELQSFPERRSIILCSIERQASITRTTLDLLETGFAVHVVADAHLAVRFTDLWLLTALSKVELF</sequence>
<dbReference type="Gene3D" id="3.40.50.850">
    <property type="entry name" value="Isochorismatase-like"/>
    <property type="match status" value="1"/>
</dbReference>
<protein>
    <submittedName>
        <fullName evidence="1">Uncharacterized protein</fullName>
    </submittedName>
</protein>